<sequence length="180" mass="21233">MIIEAQQFYEAEEYHQNYYKKNRKSYETYYKGSGRFDFVKKNWAKKNLTDLQYQVTQNNMTERPFENEYYDNFKEGIYVDVVSGEVLFSSKDKFDSGCGWPSFSRAINNECVVGRYDYSNGMKRVEVRSQEGDSHLGHVFDDGPKELGGIRFCINSSALNFIPREKMKELGYGQYIYLFE</sequence>
<name>A0A645D5H5_9ZZZZ</name>
<dbReference type="GO" id="GO:0033743">
    <property type="term" value="F:peptide-methionine (R)-S-oxide reductase activity"/>
    <property type="evidence" value="ECO:0007669"/>
    <property type="project" value="UniProtKB-EC"/>
</dbReference>
<reference evidence="3" key="1">
    <citation type="submission" date="2019-08" db="EMBL/GenBank/DDBJ databases">
        <authorList>
            <person name="Kucharzyk K."/>
            <person name="Murdoch R.W."/>
            <person name="Higgins S."/>
            <person name="Loffler F."/>
        </authorList>
    </citation>
    <scope>NUCLEOTIDE SEQUENCE</scope>
</reference>
<dbReference type="GO" id="GO:0030091">
    <property type="term" value="P:protein repair"/>
    <property type="evidence" value="ECO:0007669"/>
    <property type="project" value="InterPro"/>
</dbReference>
<dbReference type="SUPFAM" id="SSF55068">
    <property type="entry name" value="Peptide methionine sulfoxide reductase"/>
    <property type="match status" value="1"/>
</dbReference>
<evidence type="ECO:0000259" key="2">
    <source>
        <dbReference type="PROSITE" id="PS51790"/>
    </source>
</evidence>
<comment type="caution">
    <text evidence="3">The sequence shown here is derived from an EMBL/GenBank/DDBJ whole genome shotgun (WGS) entry which is preliminary data.</text>
</comment>
<dbReference type="GO" id="GO:0008113">
    <property type="term" value="F:peptide-methionine (S)-S-oxide reductase activity"/>
    <property type="evidence" value="ECO:0007669"/>
    <property type="project" value="InterPro"/>
</dbReference>
<protein>
    <submittedName>
        <fullName evidence="3">Peptide methionine sulfoxide reductase MsrB</fullName>
        <ecNumber evidence="3">1.8.4.12</ecNumber>
    </submittedName>
</protein>
<dbReference type="InterPro" id="IPR002579">
    <property type="entry name" value="Met_Sox_Rdtase_MsrB_dom"/>
</dbReference>
<dbReference type="FunFam" id="2.170.150.20:FF:000003">
    <property type="entry name" value="Peptide methionine sulfoxide reductase MsrB"/>
    <property type="match status" value="1"/>
</dbReference>
<dbReference type="PANTHER" id="PTHR10173">
    <property type="entry name" value="METHIONINE SULFOXIDE REDUCTASE"/>
    <property type="match status" value="1"/>
</dbReference>
<dbReference type="Gene3D" id="3.30.1060.10">
    <property type="entry name" value="Peptide methionine sulphoxide reductase MsrA"/>
    <property type="match status" value="1"/>
</dbReference>
<proteinExistence type="predicted"/>
<accession>A0A645D5H5</accession>
<dbReference type="Gene3D" id="2.170.150.20">
    <property type="entry name" value="Peptide methionine sulfoxide reductase"/>
    <property type="match status" value="1"/>
</dbReference>
<dbReference type="InterPro" id="IPR028427">
    <property type="entry name" value="Met_Sox_Rdtase_MsrB"/>
</dbReference>
<dbReference type="EMBL" id="VSSQ01033000">
    <property type="protein sequence ID" value="MPM84457.1"/>
    <property type="molecule type" value="Genomic_DNA"/>
</dbReference>
<dbReference type="PANTHER" id="PTHR10173:SF59">
    <property type="entry name" value="PEPTIDE METHIONINE SULFOXIDE REDUCTASE MSRA_MSRB"/>
    <property type="match status" value="1"/>
</dbReference>
<dbReference type="InterPro" id="IPR036509">
    <property type="entry name" value="Met_Sox_Rdtase_MsrA_sf"/>
</dbReference>
<organism evidence="3">
    <name type="scientific">bioreactor metagenome</name>
    <dbReference type="NCBI Taxonomy" id="1076179"/>
    <lineage>
        <taxon>unclassified sequences</taxon>
        <taxon>metagenomes</taxon>
        <taxon>ecological metagenomes</taxon>
    </lineage>
</organism>
<dbReference type="GO" id="GO:0006979">
    <property type="term" value="P:response to oxidative stress"/>
    <property type="evidence" value="ECO:0007669"/>
    <property type="project" value="InterPro"/>
</dbReference>
<dbReference type="InterPro" id="IPR011057">
    <property type="entry name" value="Mss4-like_sf"/>
</dbReference>
<keyword evidence="1 3" id="KW-0560">Oxidoreductase</keyword>
<dbReference type="SUPFAM" id="SSF51316">
    <property type="entry name" value="Mss4-like"/>
    <property type="match status" value="1"/>
</dbReference>
<dbReference type="NCBIfam" id="TIGR00357">
    <property type="entry name" value="peptide-methionine (R)-S-oxide reductase MsrB"/>
    <property type="match status" value="1"/>
</dbReference>
<evidence type="ECO:0000256" key="1">
    <source>
        <dbReference type="ARBA" id="ARBA00023002"/>
    </source>
</evidence>
<gene>
    <name evidence="3" type="primary">msrB_19</name>
    <name evidence="3" type="ORF">SDC9_131529</name>
</gene>
<dbReference type="Pfam" id="PF01641">
    <property type="entry name" value="SelR"/>
    <property type="match status" value="1"/>
</dbReference>
<feature type="domain" description="MsrB" evidence="2">
    <location>
        <begin position="41"/>
        <end position="164"/>
    </location>
</feature>
<evidence type="ECO:0000313" key="3">
    <source>
        <dbReference type="EMBL" id="MPM84457.1"/>
    </source>
</evidence>
<dbReference type="GO" id="GO:0005737">
    <property type="term" value="C:cytoplasm"/>
    <property type="evidence" value="ECO:0007669"/>
    <property type="project" value="TreeGrafter"/>
</dbReference>
<dbReference type="EC" id="1.8.4.12" evidence="3"/>
<dbReference type="AlphaFoldDB" id="A0A645D5H5"/>
<dbReference type="PROSITE" id="PS51790">
    <property type="entry name" value="MSRB"/>
    <property type="match status" value="1"/>
</dbReference>